<feature type="region of interest" description="Disordered" evidence="1">
    <location>
        <begin position="177"/>
        <end position="204"/>
    </location>
</feature>
<reference evidence="2 3" key="1">
    <citation type="journal article" date="2023" name="Life. Sci Alliance">
        <title>Evolutionary insights into 3D genome organization and epigenetic landscape of Vigna mungo.</title>
        <authorList>
            <person name="Junaid A."/>
            <person name="Singh B."/>
            <person name="Bhatia S."/>
        </authorList>
    </citation>
    <scope>NUCLEOTIDE SEQUENCE [LARGE SCALE GENOMIC DNA]</scope>
    <source>
        <strain evidence="2">Urdbean</strain>
    </source>
</reference>
<proteinExistence type="predicted"/>
<name>A0AAQ3MLN7_VIGMU</name>
<feature type="region of interest" description="Disordered" evidence="1">
    <location>
        <begin position="139"/>
        <end position="160"/>
    </location>
</feature>
<keyword evidence="3" id="KW-1185">Reference proteome</keyword>
<dbReference type="EMBL" id="CP144691">
    <property type="protein sequence ID" value="WVY93155.1"/>
    <property type="molecule type" value="Genomic_DNA"/>
</dbReference>
<protein>
    <submittedName>
        <fullName evidence="2">Uncharacterized protein</fullName>
    </submittedName>
</protein>
<feature type="compositionally biased region" description="Polar residues" evidence="1">
    <location>
        <begin position="177"/>
        <end position="186"/>
    </location>
</feature>
<dbReference type="Proteomes" id="UP001374535">
    <property type="component" value="Chromosome 10"/>
</dbReference>
<organism evidence="2 3">
    <name type="scientific">Vigna mungo</name>
    <name type="common">Black gram</name>
    <name type="synonym">Phaseolus mungo</name>
    <dbReference type="NCBI Taxonomy" id="3915"/>
    <lineage>
        <taxon>Eukaryota</taxon>
        <taxon>Viridiplantae</taxon>
        <taxon>Streptophyta</taxon>
        <taxon>Embryophyta</taxon>
        <taxon>Tracheophyta</taxon>
        <taxon>Spermatophyta</taxon>
        <taxon>Magnoliopsida</taxon>
        <taxon>eudicotyledons</taxon>
        <taxon>Gunneridae</taxon>
        <taxon>Pentapetalae</taxon>
        <taxon>rosids</taxon>
        <taxon>fabids</taxon>
        <taxon>Fabales</taxon>
        <taxon>Fabaceae</taxon>
        <taxon>Papilionoideae</taxon>
        <taxon>50 kb inversion clade</taxon>
        <taxon>NPAAA clade</taxon>
        <taxon>indigoferoid/millettioid clade</taxon>
        <taxon>Phaseoleae</taxon>
        <taxon>Vigna</taxon>
    </lineage>
</organism>
<gene>
    <name evidence="2" type="ORF">V8G54_032243</name>
</gene>
<evidence type="ECO:0000313" key="3">
    <source>
        <dbReference type="Proteomes" id="UP001374535"/>
    </source>
</evidence>
<sequence length="204" mass="21944">MTVQFCPFFLELPFYFYQNLSLMDKAVAELQREAADPAILRHHHQCCAGNGIGDNTSLILESRRPHLSSLQIPARSVENALSSFTKTDGPTLISSPGSSRGLPPRPNSARVKSTMKSLLSFRAKNGSQDSERTVLIVPDNLPSDCSVDKPSTSKPSTSRSLSLNKILLASSTKATHSLPVTPTANSGAEIVQGRHPGCDSDLTV</sequence>
<evidence type="ECO:0000313" key="2">
    <source>
        <dbReference type="EMBL" id="WVY93155.1"/>
    </source>
</evidence>
<feature type="compositionally biased region" description="Low complexity" evidence="1">
    <location>
        <begin position="149"/>
        <end position="160"/>
    </location>
</feature>
<evidence type="ECO:0000256" key="1">
    <source>
        <dbReference type="SAM" id="MobiDB-lite"/>
    </source>
</evidence>
<dbReference type="AlphaFoldDB" id="A0AAQ3MLN7"/>
<accession>A0AAQ3MLN7</accession>
<feature type="region of interest" description="Disordered" evidence="1">
    <location>
        <begin position="85"/>
        <end position="110"/>
    </location>
</feature>